<dbReference type="PANTHER" id="PTHR21084">
    <property type="entry name" value="DENSE INCISORS"/>
    <property type="match status" value="1"/>
</dbReference>
<accession>A0A818PSL5</accession>
<evidence type="ECO:0000313" key="2">
    <source>
        <dbReference type="Proteomes" id="UP000663836"/>
    </source>
</evidence>
<organism evidence="1 2">
    <name type="scientific">Rotaria sordida</name>
    <dbReference type="NCBI Taxonomy" id="392033"/>
    <lineage>
        <taxon>Eukaryota</taxon>
        <taxon>Metazoa</taxon>
        <taxon>Spiralia</taxon>
        <taxon>Gnathifera</taxon>
        <taxon>Rotifera</taxon>
        <taxon>Eurotatoria</taxon>
        <taxon>Bdelloidea</taxon>
        <taxon>Philodinida</taxon>
        <taxon>Philodinidae</taxon>
        <taxon>Rotaria</taxon>
    </lineage>
</organism>
<sequence>MNKYEQIGAQELLSMLNDDELMSVKDTVTKSMMSTNSRSEAIDACLKCSQSAMQLLRRKKIRRDILMQYLARKSIPVVAGTDKVRLIKQIIEFWNTGSSTTVATNLSQPITTLSSIHQLSQQFTEWFYTSWNTLTTFTSDHFFPDCQLTLIHENQRRILGSYYVCELLRSYITNQDLRFCPNIQSNKAEESKHGLVLLQIHGTIHQRGTCVGIFDQAFGLIRDPTHSNNYLIKFCFLNMQTQQPQHQQLLSANQPTPTYLINIMQNYDQTIQQQIDSTDYIIDEGDDDDSD</sequence>
<name>A0A818PSL5_9BILA</name>
<protein>
    <submittedName>
        <fullName evidence="1">Uncharacterized protein</fullName>
    </submittedName>
</protein>
<reference evidence="1" key="1">
    <citation type="submission" date="2021-02" db="EMBL/GenBank/DDBJ databases">
        <authorList>
            <person name="Nowell W R."/>
        </authorList>
    </citation>
    <scope>NUCLEOTIDE SEQUENCE</scope>
</reference>
<dbReference type="PANTHER" id="PTHR21084:SF1">
    <property type="entry name" value="DENSE INCISORS"/>
    <property type="match status" value="1"/>
</dbReference>
<evidence type="ECO:0000313" key="1">
    <source>
        <dbReference type="EMBL" id="CAF3629939.1"/>
    </source>
</evidence>
<proteinExistence type="predicted"/>
<comment type="caution">
    <text evidence="1">The sequence shown here is derived from an EMBL/GenBank/DDBJ whole genome shotgun (WGS) entry which is preliminary data.</text>
</comment>
<dbReference type="Pfam" id="PF15008">
    <property type="entry name" value="DUF4518"/>
    <property type="match status" value="1"/>
</dbReference>
<dbReference type="Proteomes" id="UP000663836">
    <property type="component" value="Unassembled WGS sequence"/>
</dbReference>
<dbReference type="InterPro" id="IPR026698">
    <property type="entry name" value="UPF_C3orf38"/>
</dbReference>
<dbReference type="AlphaFoldDB" id="A0A818PSL5"/>
<gene>
    <name evidence="1" type="ORF">JBS370_LOCUS5230</name>
</gene>
<dbReference type="EMBL" id="CAJOBD010000267">
    <property type="protein sequence ID" value="CAF3629939.1"/>
    <property type="molecule type" value="Genomic_DNA"/>
</dbReference>